<comment type="caution">
    <text evidence="1">The sequence shown here is derived from an EMBL/GenBank/DDBJ whole genome shotgun (WGS) entry which is preliminary data.</text>
</comment>
<reference evidence="1 2" key="1">
    <citation type="journal article" date="2020" name="Phytopathology">
        <title>Genome Sequence Resources of Colletotrichum truncatum, C. plurivorum, C. musicola, and C. sojae: Four Species Pathogenic to Soybean (Glycine max).</title>
        <authorList>
            <person name="Rogerio F."/>
            <person name="Boufleur T.R."/>
            <person name="Ciampi-Guillardi M."/>
            <person name="Sukno S.A."/>
            <person name="Thon M.R."/>
            <person name="Massola Junior N.S."/>
            <person name="Baroncelli R."/>
        </authorList>
    </citation>
    <scope>NUCLEOTIDE SEQUENCE [LARGE SCALE GENOMIC DNA]</scope>
    <source>
        <strain evidence="1 2">LFN0009</strain>
    </source>
</reference>
<proteinExistence type="predicted"/>
<name>A0A8H6JB14_9PEZI</name>
<organism evidence="1 2">
    <name type="scientific">Colletotrichum sojae</name>
    <dbReference type="NCBI Taxonomy" id="2175907"/>
    <lineage>
        <taxon>Eukaryota</taxon>
        <taxon>Fungi</taxon>
        <taxon>Dikarya</taxon>
        <taxon>Ascomycota</taxon>
        <taxon>Pezizomycotina</taxon>
        <taxon>Sordariomycetes</taxon>
        <taxon>Hypocreomycetidae</taxon>
        <taxon>Glomerellales</taxon>
        <taxon>Glomerellaceae</taxon>
        <taxon>Colletotrichum</taxon>
        <taxon>Colletotrichum orchidearum species complex</taxon>
    </lineage>
</organism>
<dbReference type="AlphaFoldDB" id="A0A8H6JB14"/>
<accession>A0A8H6JB14</accession>
<evidence type="ECO:0000313" key="1">
    <source>
        <dbReference type="EMBL" id="KAF6809772.1"/>
    </source>
</evidence>
<sequence>MRFVSYYAQTRGDGPSYVNMPPTSALQPYDPTTLRPYDLPDDDCIRVILIISFAAAHRTIDFALLVVIGLQGATWFNTKRKLEDPVSS</sequence>
<gene>
    <name evidence="1" type="ORF">CSOJ01_06707</name>
</gene>
<dbReference type="EMBL" id="WIGN01000096">
    <property type="protein sequence ID" value="KAF6809772.1"/>
    <property type="molecule type" value="Genomic_DNA"/>
</dbReference>
<dbReference type="Proteomes" id="UP000652219">
    <property type="component" value="Unassembled WGS sequence"/>
</dbReference>
<keyword evidence="2" id="KW-1185">Reference proteome</keyword>
<protein>
    <submittedName>
        <fullName evidence="1">Uncharacterized protein</fullName>
    </submittedName>
</protein>
<evidence type="ECO:0000313" key="2">
    <source>
        <dbReference type="Proteomes" id="UP000652219"/>
    </source>
</evidence>